<accession>A0A8H5SXK7</accession>
<evidence type="ECO:0000313" key="3">
    <source>
        <dbReference type="Proteomes" id="UP000567885"/>
    </source>
</evidence>
<proteinExistence type="predicted"/>
<dbReference type="OrthoDB" id="5104267at2759"/>
<comment type="caution">
    <text evidence="2">The sequence shown here is derived from an EMBL/GenBank/DDBJ whole genome shotgun (WGS) entry which is preliminary data.</text>
</comment>
<feature type="compositionally biased region" description="Basic and acidic residues" evidence="1">
    <location>
        <begin position="92"/>
        <end position="122"/>
    </location>
</feature>
<evidence type="ECO:0000313" key="2">
    <source>
        <dbReference type="EMBL" id="KAF5658905.1"/>
    </source>
</evidence>
<gene>
    <name evidence="2" type="ORF">FHETE_9681</name>
</gene>
<evidence type="ECO:0000256" key="1">
    <source>
        <dbReference type="SAM" id="MobiDB-lite"/>
    </source>
</evidence>
<reference evidence="2 3" key="1">
    <citation type="submission" date="2020-05" db="EMBL/GenBank/DDBJ databases">
        <title>Identification and distribution of gene clusters putatively required for synthesis of sphingolipid metabolism inhibitors in phylogenetically diverse species of the filamentous fungus Fusarium.</title>
        <authorList>
            <person name="Kim H.-S."/>
            <person name="Busman M."/>
            <person name="Brown D.W."/>
            <person name="Divon H."/>
            <person name="Uhlig S."/>
            <person name="Proctor R.H."/>
        </authorList>
    </citation>
    <scope>NUCLEOTIDE SEQUENCE [LARGE SCALE GENOMIC DNA]</scope>
    <source>
        <strain evidence="2 3">NRRL 20693</strain>
    </source>
</reference>
<feature type="region of interest" description="Disordered" evidence="1">
    <location>
        <begin position="77"/>
        <end position="122"/>
    </location>
</feature>
<sequence length="122" mass="13465">MPEHNGYDDDDYYSSGCCMGCCRAGDFSTHDSCGPCYCRRSFKPDYDASVYTGWSFGQYYPGDAEYAGSFTMIDKKSKTPEKTSVKQSASHDTAKERASATTEKTKGIDKPKADKPSKATEK</sequence>
<dbReference type="EMBL" id="JAAGWQ010000226">
    <property type="protein sequence ID" value="KAF5658905.1"/>
    <property type="molecule type" value="Genomic_DNA"/>
</dbReference>
<protein>
    <submittedName>
        <fullName evidence="2">Uncharacterized protein</fullName>
    </submittedName>
</protein>
<keyword evidence="3" id="KW-1185">Reference proteome</keyword>
<name>A0A8H5SXK7_FUSHE</name>
<organism evidence="2 3">
    <name type="scientific">Fusarium heterosporum</name>
    <dbReference type="NCBI Taxonomy" id="42747"/>
    <lineage>
        <taxon>Eukaryota</taxon>
        <taxon>Fungi</taxon>
        <taxon>Dikarya</taxon>
        <taxon>Ascomycota</taxon>
        <taxon>Pezizomycotina</taxon>
        <taxon>Sordariomycetes</taxon>
        <taxon>Hypocreomycetidae</taxon>
        <taxon>Hypocreales</taxon>
        <taxon>Nectriaceae</taxon>
        <taxon>Fusarium</taxon>
        <taxon>Fusarium heterosporum species complex</taxon>
    </lineage>
</organism>
<dbReference type="AlphaFoldDB" id="A0A8H5SXK7"/>
<dbReference type="Proteomes" id="UP000567885">
    <property type="component" value="Unassembled WGS sequence"/>
</dbReference>